<dbReference type="SUPFAM" id="SSF141673">
    <property type="entry name" value="MOSC N-terminal domain-like"/>
    <property type="match status" value="1"/>
</dbReference>
<keyword evidence="1" id="KW-1133">Transmembrane helix</keyword>
<evidence type="ECO:0000313" key="3">
    <source>
        <dbReference type="EMBL" id="KAJ8976545.1"/>
    </source>
</evidence>
<evidence type="ECO:0000256" key="1">
    <source>
        <dbReference type="SAM" id="Phobius"/>
    </source>
</evidence>
<dbReference type="PANTHER" id="PTHR14237:SF19">
    <property type="entry name" value="MITOCHONDRIAL AMIDOXIME REDUCING COMPONENT 1"/>
    <property type="match status" value="1"/>
</dbReference>
<reference evidence="3" key="1">
    <citation type="journal article" date="2023" name="Insect Mol. Biol.">
        <title>Genome sequencing provides insights into the evolution of gene families encoding plant cell wall-degrading enzymes in longhorned beetles.</title>
        <authorList>
            <person name="Shin N.R."/>
            <person name="Okamura Y."/>
            <person name="Kirsch R."/>
            <person name="Pauchet Y."/>
        </authorList>
    </citation>
    <scope>NUCLEOTIDE SEQUENCE</scope>
    <source>
        <strain evidence="3">MMC_N1</strain>
    </source>
</reference>
<dbReference type="SUPFAM" id="SSF50800">
    <property type="entry name" value="PK beta-barrel domain-like"/>
    <property type="match status" value="1"/>
</dbReference>
<dbReference type="InterPro" id="IPR005303">
    <property type="entry name" value="MOCOS_middle"/>
</dbReference>
<dbReference type="InterPro" id="IPR011037">
    <property type="entry name" value="Pyrv_Knase-like_insert_dom_sf"/>
</dbReference>
<dbReference type="Proteomes" id="UP001162164">
    <property type="component" value="Unassembled WGS sequence"/>
</dbReference>
<dbReference type="InterPro" id="IPR005302">
    <property type="entry name" value="MoCF_Sase_C"/>
</dbReference>
<feature type="transmembrane region" description="Helical" evidence="1">
    <location>
        <begin position="12"/>
        <end position="32"/>
    </location>
</feature>
<name>A0ABQ9JEX1_9CUCU</name>
<keyword evidence="4" id="KW-1185">Reference proteome</keyword>
<dbReference type="EMBL" id="JAPWTJ010000657">
    <property type="protein sequence ID" value="KAJ8976545.1"/>
    <property type="molecule type" value="Genomic_DNA"/>
</dbReference>
<comment type="caution">
    <text evidence="3">The sequence shown here is derived from an EMBL/GenBank/DDBJ whole genome shotgun (WGS) entry which is preliminary data.</text>
</comment>
<feature type="domain" description="MOSC" evidence="2">
    <location>
        <begin position="193"/>
        <end position="346"/>
    </location>
</feature>
<keyword evidence="1" id="KW-0472">Membrane</keyword>
<protein>
    <recommendedName>
        <fullName evidence="2">MOSC domain-containing protein</fullName>
    </recommendedName>
</protein>
<dbReference type="Pfam" id="PF03473">
    <property type="entry name" value="MOSC"/>
    <property type="match status" value="1"/>
</dbReference>
<accession>A0ABQ9JEX1</accession>
<evidence type="ECO:0000259" key="2">
    <source>
        <dbReference type="PROSITE" id="PS51340"/>
    </source>
</evidence>
<dbReference type="PROSITE" id="PS51340">
    <property type="entry name" value="MOSC"/>
    <property type="match status" value="1"/>
</dbReference>
<dbReference type="Pfam" id="PF03476">
    <property type="entry name" value="MOSC_N"/>
    <property type="match status" value="1"/>
</dbReference>
<evidence type="ECO:0000313" key="4">
    <source>
        <dbReference type="Proteomes" id="UP001162164"/>
    </source>
</evidence>
<gene>
    <name evidence="3" type="ORF">NQ317_011808</name>
</gene>
<dbReference type="PANTHER" id="PTHR14237">
    <property type="entry name" value="MOLYBDOPTERIN COFACTOR SULFURASE MOSC"/>
    <property type="match status" value="1"/>
</dbReference>
<proteinExistence type="predicted"/>
<sequence length="353" mass="40317">MVTPSGAVLNQHTVVVACLVTAAAVIVTGYIYHRLRRTRLPTEWKPVGKVAKLCIFPFKSGKRIEVEKAKCTKQGLMEMEKADGSIRLRDRSFVVYHAENHEYRNARHYPKMVVVEIRAHDKDSVVLKAPDVRTLHLRLPSKEEHPEVVIKHYRQEQITSIDCGDEAATWISEFILGKINGLRMAYHDGTYKRTQINKLYKDKIDYYRRGLRNESTGLNADLTAMHIINAASVREVNRRIGTAAVTVDNFRPNLVVDGPNLEPFEEDNWEWIKCGNVVIKNVVECMRCIMTTVDTETGIRRTDREPLKTMEKFRMSKGPEKAPVMGILLEAFETGIISVGDTVYIGKTSRRQY</sequence>
<organism evidence="3 4">
    <name type="scientific">Molorchus minor</name>
    <dbReference type="NCBI Taxonomy" id="1323400"/>
    <lineage>
        <taxon>Eukaryota</taxon>
        <taxon>Metazoa</taxon>
        <taxon>Ecdysozoa</taxon>
        <taxon>Arthropoda</taxon>
        <taxon>Hexapoda</taxon>
        <taxon>Insecta</taxon>
        <taxon>Pterygota</taxon>
        <taxon>Neoptera</taxon>
        <taxon>Endopterygota</taxon>
        <taxon>Coleoptera</taxon>
        <taxon>Polyphaga</taxon>
        <taxon>Cucujiformia</taxon>
        <taxon>Chrysomeloidea</taxon>
        <taxon>Cerambycidae</taxon>
        <taxon>Lamiinae</taxon>
        <taxon>Monochamini</taxon>
        <taxon>Molorchus</taxon>
    </lineage>
</organism>
<keyword evidence="1" id="KW-0812">Transmembrane</keyword>